<feature type="non-terminal residue" evidence="2">
    <location>
        <position position="1"/>
    </location>
</feature>
<feature type="compositionally biased region" description="Polar residues" evidence="1">
    <location>
        <begin position="75"/>
        <end position="88"/>
    </location>
</feature>
<feature type="region of interest" description="Disordered" evidence="1">
    <location>
        <begin position="42"/>
        <end position="88"/>
    </location>
</feature>
<dbReference type="Proteomes" id="UP000748025">
    <property type="component" value="Unassembled WGS sequence"/>
</dbReference>
<dbReference type="OrthoDB" id="71600at2759"/>
<evidence type="ECO:0000256" key="1">
    <source>
        <dbReference type="SAM" id="MobiDB-lite"/>
    </source>
</evidence>
<proteinExistence type="predicted"/>
<evidence type="ECO:0000313" key="3">
    <source>
        <dbReference type="Proteomes" id="UP000748025"/>
    </source>
</evidence>
<protein>
    <submittedName>
        <fullName evidence="2">Uncharacterized protein</fullName>
    </submittedName>
</protein>
<reference evidence="2" key="1">
    <citation type="journal article" date="2020" name="bioRxiv">
        <title>Whole genome comparisons of ergot fungi reveals the divergence and evolution of species within the genus Claviceps are the result of varying mechanisms driving genome evolution and host range expansion.</title>
        <authorList>
            <person name="Wyka S.A."/>
            <person name="Mondo S.J."/>
            <person name="Liu M."/>
            <person name="Dettman J."/>
            <person name="Nalam V."/>
            <person name="Broders K.D."/>
        </authorList>
    </citation>
    <scope>NUCLEOTIDE SEQUENCE</scope>
    <source>
        <strain evidence="2">CCC 602</strain>
    </source>
</reference>
<keyword evidence="3" id="KW-1185">Reference proteome</keyword>
<sequence length="88" mass="9254">IATWFLSETAGFRNDRPRPRGMIHYGTIDGPEGARLLPGVVGEDGEAAEEGAATRAERASGEDEGQNARGDANGVTVQGGSTQDNPWQ</sequence>
<organism evidence="2 3">
    <name type="scientific">Claviceps pusilla</name>
    <dbReference type="NCBI Taxonomy" id="123648"/>
    <lineage>
        <taxon>Eukaryota</taxon>
        <taxon>Fungi</taxon>
        <taxon>Dikarya</taxon>
        <taxon>Ascomycota</taxon>
        <taxon>Pezizomycotina</taxon>
        <taxon>Sordariomycetes</taxon>
        <taxon>Hypocreomycetidae</taxon>
        <taxon>Hypocreales</taxon>
        <taxon>Clavicipitaceae</taxon>
        <taxon>Claviceps</taxon>
    </lineage>
</organism>
<name>A0A9P7N342_9HYPO</name>
<dbReference type="EMBL" id="SRPW01004380">
    <property type="protein sequence ID" value="KAG5982866.1"/>
    <property type="molecule type" value="Genomic_DNA"/>
</dbReference>
<comment type="caution">
    <text evidence="2">The sequence shown here is derived from an EMBL/GenBank/DDBJ whole genome shotgun (WGS) entry which is preliminary data.</text>
</comment>
<gene>
    <name evidence="2" type="ORF">E4U43_006360</name>
</gene>
<evidence type="ECO:0000313" key="2">
    <source>
        <dbReference type="EMBL" id="KAG5982866.1"/>
    </source>
</evidence>
<feature type="region of interest" description="Disordered" evidence="1">
    <location>
        <begin position="1"/>
        <end position="27"/>
    </location>
</feature>
<accession>A0A9P7N342</accession>
<dbReference type="AlphaFoldDB" id="A0A9P7N342"/>